<evidence type="ECO:0000313" key="2">
    <source>
        <dbReference type="EMBL" id="OCL01597.1"/>
    </source>
</evidence>
<dbReference type="Pfam" id="PF00931">
    <property type="entry name" value="NB-ARC"/>
    <property type="match status" value="1"/>
</dbReference>
<dbReference type="InterPro" id="IPR053137">
    <property type="entry name" value="NLR-like"/>
</dbReference>
<proteinExistence type="predicted"/>
<dbReference type="SUPFAM" id="SSF48452">
    <property type="entry name" value="TPR-like"/>
    <property type="match status" value="1"/>
</dbReference>
<feature type="domain" description="NB-ARC" evidence="1">
    <location>
        <begin position="102"/>
        <end position="255"/>
    </location>
</feature>
<dbReference type="AlphaFoldDB" id="A0A8E2EMS2"/>
<evidence type="ECO:0000313" key="3">
    <source>
        <dbReference type="Proteomes" id="UP000250140"/>
    </source>
</evidence>
<name>A0A8E2EMS2_9PEZI</name>
<dbReference type="InterPro" id="IPR002182">
    <property type="entry name" value="NB-ARC"/>
</dbReference>
<organism evidence="2 3">
    <name type="scientific">Glonium stellatum</name>
    <dbReference type="NCBI Taxonomy" id="574774"/>
    <lineage>
        <taxon>Eukaryota</taxon>
        <taxon>Fungi</taxon>
        <taxon>Dikarya</taxon>
        <taxon>Ascomycota</taxon>
        <taxon>Pezizomycotina</taxon>
        <taxon>Dothideomycetes</taxon>
        <taxon>Pleosporomycetidae</taxon>
        <taxon>Gloniales</taxon>
        <taxon>Gloniaceae</taxon>
        <taxon>Glonium</taxon>
    </lineage>
</organism>
<dbReference type="Gene3D" id="3.40.50.300">
    <property type="entry name" value="P-loop containing nucleotide triphosphate hydrolases"/>
    <property type="match status" value="1"/>
</dbReference>
<evidence type="ECO:0000259" key="1">
    <source>
        <dbReference type="Pfam" id="PF00931"/>
    </source>
</evidence>
<protein>
    <recommendedName>
        <fullName evidence="1">NB-ARC domain-containing protein</fullName>
    </recommendedName>
</protein>
<dbReference type="InterPro" id="IPR027417">
    <property type="entry name" value="P-loop_NTPase"/>
</dbReference>
<dbReference type="GO" id="GO:0043531">
    <property type="term" value="F:ADP binding"/>
    <property type="evidence" value="ECO:0007669"/>
    <property type="project" value="InterPro"/>
</dbReference>
<dbReference type="PANTHER" id="PTHR46082:SF6">
    <property type="entry name" value="AAA+ ATPASE DOMAIN-CONTAINING PROTEIN-RELATED"/>
    <property type="match status" value="1"/>
</dbReference>
<dbReference type="Pfam" id="PF13374">
    <property type="entry name" value="TPR_10"/>
    <property type="match status" value="3"/>
</dbReference>
<dbReference type="SUPFAM" id="SSF52540">
    <property type="entry name" value="P-loop containing nucleoside triphosphate hydrolases"/>
    <property type="match status" value="1"/>
</dbReference>
<dbReference type="OrthoDB" id="674604at2759"/>
<dbReference type="Proteomes" id="UP000250140">
    <property type="component" value="Unassembled WGS sequence"/>
</dbReference>
<dbReference type="InterPro" id="IPR011990">
    <property type="entry name" value="TPR-like_helical_dom_sf"/>
</dbReference>
<keyword evidence="3" id="KW-1185">Reference proteome</keyword>
<reference evidence="2 3" key="1">
    <citation type="journal article" date="2016" name="Nat. Commun.">
        <title>Ectomycorrhizal ecology is imprinted in the genome of the dominant symbiotic fungus Cenococcum geophilum.</title>
        <authorList>
            <consortium name="DOE Joint Genome Institute"/>
            <person name="Peter M."/>
            <person name="Kohler A."/>
            <person name="Ohm R.A."/>
            <person name="Kuo A."/>
            <person name="Krutzmann J."/>
            <person name="Morin E."/>
            <person name="Arend M."/>
            <person name="Barry K.W."/>
            <person name="Binder M."/>
            <person name="Choi C."/>
            <person name="Clum A."/>
            <person name="Copeland A."/>
            <person name="Grisel N."/>
            <person name="Haridas S."/>
            <person name="Kipfer T."/>
            <person name="LaButti K."/>
            <person name="Lindquist E."/>
            <person name="Lipzen A."/>
            <person name="Maire R."/>
            <person name="Meier B."/>
            <person name="Mihaltcheva S."/>
            <person name="Molinier V."/>
            <person name="Murat C."/>
            <person name="Poggeler S."/>
            <person name="Quandt C.A."/>
            <person name="Sperisen C."/>
            <person name="Tritt A."/>
            <person name="Tisserant E."/>
            <person name="Crous P.W."/>
            <person name="Henrissat B."/>
            <person name="Nehls U."/>
            <person name="Egli S."/>
            <person name="Spatafora J.W."/>
            <person name="Grigoriev I.V."/>
            <person name="Martin F.M."/>
        </authorList>
    </citation>
    <scope>NUCLEOTIDE SEQUENCE [LARGE SCALE GENOMIC DNA]</scope>
    <source>
        <strain evidence="2 3">CBS 207.34</strain>
    </source>
</reference>
<dbReference type="PANTHER" id="PTHR46082">
    <property type="entry name" value="ATP/GTP-BINDING PROTEIN-RELATED"/>
    <property type="match status" value="1"/>
</dbReference>
<dbReference type="EMBL" id="KV751105">
    <property type="protein sequence ID" value="OCL01597.1"/>
    <property type="molecule type" value="Genomic_DNA"/>
</dbReference>
<sequence>MDPIRTPMTPPVRVTDAAIHLEGSQFSEARVSGGVLVQGNVVGLTINSNAASQADHVGCYSRVFLHPVKTFVRRPELCEQIRRQLHDRPGSDTAGGSGEYGKKVLAVWGLGGTGKTQLVLDYLQRYRNEYKAAFWIEAERKASVERDLINIYKLLFPARLSAGQETVKIDDAVVAVKNWFSNGQDRWLMVFDGADSIDNENDAEFLDLAYYMPESPAVHVIVTTRSRTAKDMTMLEGVNVGEMDEQQAVDLFYESSRPMKRDNKTEEEVGCIVKELGYLALAINLAGTYVSRTPRLLFDIRGYLPEYRRRRQELLGRKPEKLVHQYGKSVLTTWETSYQAIKQQSAGAAKLLTFLAFLNFDDIYLELFGMSIEPQGAEPSDHPNEHLSWRTMLSPGTDMDIYELEKYFDVLQLYSFVQRKSDQRSYSMHKLVHAWGYDRLQSEEQRDPSLGALQLVYEAATDPKAGPYGKLRLLPHIMANFDAVAKSMSRLEMIEHVLVPLEVLGRFAHDIGRLPEAYLMKAFVVEEHCALHGDEHLETLRAMDTLANTLADQGKNSEAAAIMTEVLEKRRRILGEEHLNTIAAMHHLAVILDKQGKHNKAAAMQIEVLEKRRRILGEEHLGTITARHVLANTLYMQGKRNEASAIITEVLEKRRRVLGEEHLSTIATIYNLANVLGC</sequence>
<accession>A0A8E2EMS2</accession>
<dbReference type="Gene3D" id="1.25.40.10">
    <property type="entry name" value="Tetratricopeptide repeat domain"/>
    <property type="match status" value="1"/>
</dbReference>
<gene>
    <name evidence="2" type="ORF">AOQ84DRAFT_218213</name>
</gene>